<proteinExistence type="predicted"/>
<dbReference type="Proteomes" id="UP000269945">
    <property type="component" value="Unassembled WGS sequence"/>
</dbReference>
<sequence>MLTQAQQQGHATAVGRDHWKSPTVLAMPHEQHRDRSDKWGHTVPLSPPPSQFPDEKLPAVLGVFKDNLF</sequence>
<name>A0A9X9LEZ8_GULGU</name>
<reference evidence="2 3" key="1">
    <citation type="submission" date="2018-10" db="EMBL/GenBank/DDBJ databases">
        <authorList>
            <person name="Ekblom R."/>
            <person name="Jareborg N."/>
        </authorList>
    </citation>
    <scope>NUCLEOTIDE SEQUENCE [LARGE SCALE GENOMIC DNA]</scope>
    <source>
        <tissue evidence="2">Muscle</tissue>
    </source>
</reference>
<feature type="region of interest" description="Disordered" evidence="1">
    <location>
        <begin position="1"/>
        <end position="56"/>
    </location>
</feature>
<protein>
    <submittedName>
        <fullName evidence="2">Uncharacterized protein</fullName>
    </submittedName>
</protein>
<feature type="compositionally biased region" description="Basic and acidic residues" evidence="1">
    <location>
        <begin position="29"/>
        <end position="40"/>
    </location>
</feature>
<gene>
    <name evidence="2" type="ORF">BN2614_LOCUS2</name>
</gene>
<evidence type="ECO:0000313" key="2">
    <source>
        <dbReference type="EMBL" id="VCW66575.1"/>
    </source>
</evidence>
<evidence type="ECO:0000313" key="3">
    <source>
        <dbReference type="Proteomes" id="UP000269945"/>
    </source>
</evidence>
<evidence type="ECO:0000256" key="1">
    <source>
        <dbReference type="SAM" id="MobiDB-lite"/>
    </source>
</evidence>
<dbReference type="AlphaFoldDB" id="A0A9X9LEZ8"/>
<comment type="caution">
    <text evidence="2">The sequence shown here is derived from an EMBL/GenBank/DDBJ whole genome shotgun (WGS) entry which is preliminary data.</text>
</comment>
<accession>A0A9X9LEZ8</accession>
<keyword evidence="3" id="KW-1185">Reference proteome</keyword>
<dbReference type="EMBL" id="CYRY02001903">
    <property type="protein sequence ID" value="VCW66575.1"/>
    <property type="molecule type" value="Genomic_DNA"/>
</dbReference>
<organism evidence="2 3">
    <name type="scientific">Gulo gulo</name>
    <name type="common">Wolverine</name>
    <name type="synonym">Gluton</name>
    <dbReference type="NCBI Taxonomy" id="48420"/>
    <lineage>
        <taxon>Eukaryota</taxon>
        <taxon>Metazoa</taxon>
        <taxon>Chordata</taxon>
        <taxon>Craniata</taxon>
        <taxon>Vertebrata</taxon>
        <taxon>Euteleostomi</taxon>
        <taxon>Mammalia</taxon>
        <taxon>Eutheria</taxon>
        <taxon>Laurasiatheria</taxon>
        <taxon>Carnivora</taxon>
        <taxon>Caniformia</taxon>
        <taxon>Musteloidea</taxon>
        <taxon>Mustelidae</taxon>
        <taxon>Guloninae</taxon>
        <taxon>Gulo</taxon>
    </lineage>
</organism>
<feature type="compositionally biased region" description="Polar residues" evidence="1">
    <location>
        <begin position="1"/>
        <end position="10"/>
    </location>
</feature>